<keyword evidence="4" id="KW-1185">Reference proteome</keyword>
<comment type="caution">
    <text evidence="2">The sequence shown here is derived from an EMBL/GenBank/DDBJ whole genome shotgun (WGS) entry which is preliminary data.</text>
</comment>
<dbReference type="Proteomes" id="UP001152797">
    <property type="component" value="Unassembled WGS sequence"/>
</dbReference>
<dbReference type="EMBL" id="CAMXCT010001921">
    <property type="protein sequence ID" value="CAI3994192.1"/>
    <property type="molecule type" value="Genomic_DNA"/>
</dbReference>
<protein>
    <submittedName>
        <fullName evidence="3">Rhomboid-related protein 3</fullName>
    </submittedName>
</protein>
<evidence type="ECO:0000313" key="3">
    <source>
        <dbReference type="EMBL" id="CAL4781504.1"/>
    </source>
</evidence>
<sequence length="346" mass="38032">MTSTQGPMFIPLPPGLADLRAYRLETCSNSLEPYTFVPPPGLPPPPGKCLRDLLQDLVTEPAMIEVEGFSKENLARWHPESVGTRCSTDEPATPPAARAEDLDGDWSIATSAKTAQATQTFEDEEEFVQPWSPEFDEAEIEVALEPVLKEMLGQDKSKGKGKEKAPGSVRWWTRPTSPLLCPLSGFPTSLLPYPPFKLRVDPAKSTPHRLVDGKFLAMTCIVTGRYSACGRELQSSDISALDDYIHRCKLGPYRPSRGISLAQQAAHGTPEERETALQELDKFAAAARNELGKVRRIQENRLVQIKQALPPHFQAAIRLEALPPTNRRRSSTSSASTRGMSSESSG</sequence>
<accession>A0A9P1G1N5</accession>
<name>A0A9P1G1N5_9DINO</name>
<dbReference type="EMBL" id="CAMXCT030001921">
    <property type="protein sequence ID" value="CAL4781504.1"/>
    <property type="molecule type" value="Genomic_DNA"/>
</dbReference>
<feature type="region of interest" description="Disordered" evidence="1">
    <location>
        <begin position="80"/>
        <end position="99"/>
    </location>
</feature>
<organism evidence="2">
    <name type="scientific">Cladocopium goreaui</name>
    <dbReference type="NCBI Taxonomy" id="2562237"/>
    <lineage>
        <taxon>Eukaryota</taxon>
        <taxon>Sar</taxon>
        <taxon>Alveolata</taxon>
        <taxon>Dinophyceae</taxon>
        <taxon>Suessiales</taxon>
        <taxon>Symbiodiniaceae</taxon>
        <taxon>Cladocopium</taxon>
    </lineage>
</organism>
<feature type="compositionally biased region" description="Low complexity" evidence="1">
    <location>
        <begin position="331"/>
        <end position="346"/>
    </location>
</feature>
<evidence type="ECO:0000256" key="1">
    <source>
        <dbReference type="SAM" id="MobiDB-lite"/>
    </source>
</evidence>
<reference evidence="3 4" key="2">
    <citation type="submission" date="2024-05" db="EMBL/GenBank/DDBJ databases">
        <authorList>
            <person name="Chen Y."/>
            <person name="Shah S."/>
            <person name="Dougan E. K."/>
            <person name="Thang M."/>
            <person name="Chan C."/>
        </authorList>
    </citation>
    <scope>NUCLEOTIDE SEQUENCE [LARGE SCALE GENOMIC DNA]</scope>
</reference>
<gene>
    <name evidence="2" type="ORF">C1SCF055_LOCUS20861</name>
</gene>
<feature type="region of interest" description="Disordered" evidence="1">
    <location>
        <begin position="318"/>
        <end position="346"/>
    </location>
</feature>
<evidence type="ECO:0000313" key="2">
    <source>
        <dbReference type="EMBL" id="CAI3994192.1"/>
    </source>
</evidence>
<evidence type="ECO:0000313" key="4">
    <source>
        <dbReference type="Proteomes" id="UP001152797"/>
    </source>
</evidence>
<dbReference type="EMBL" id="CAMXCT020001921">
    <property type="protein sequence ID" value="CAL1147567.1"/>
    <property type="molecule type" value="Genomic_DNA"/>
</dbReference>
<proteinExistence type="predicted"/>
<reference evidence="2" key="1">
    <citation type="submission" date="2022-10" db="EMBL/GenBank/DDBJ databases">
        <authorList>
            <person name="Chen Y."/>
            <person name="Dougan E. K."/>
            <person name="Chan C."/>
            <person name="Rhodes N."/>
            <person name="Thang M."/>
        </authorList>
    </citation>
    <scope>NUCLEOTIDE SEQUENCE</scope>
</reference>
<dbReference type="OrthoDB" id="427593at2759"/>
<dbReference type="AlphaFoldDB" id="A0A9P1G1N5"/>